<dbReference type="AlphaFoldDB" id="A0A1B6EE34"/>
<evidence type="ECO:0000256" key="10">
    <source>
        <dbReference type="ARBA" id="ARBA00023288"/>
    </source>
</evidence>
<dbReference type="Pfam" id="PF11838">
    <property type="entry name" value="ERAP1_C"/>
    <property type="match status" value="1"/>
</dbReference>
<evidence type="ECO:0000259" key="15">
    <source>
        <dbReference type="Pfam" id="PF17900"/>
    </source>
</evidence>
<keyword evidence="6" id="KW-0479">Metal-binding</keyword>
<keyword evidence="9" id="KW-0482">Metalloprotease</keyword>
<organism evidence="16">
    <name type="scientific">Clastoptera arizonana</name>
    <name type="common">Arizona spittle bug</name>
    <dbReference type="NCBI Taxonomy" id="38151"/>
    <lineage>
        <taxon>Eukaryota</taxon>
        <taxon>Metazoa</taxon>
        <taxon>Ecdysozoa</taxon>
        <taxon>Arthropoda</taxon>
        <taxon>Hexapoda</taxon>
        <taxon>Insecta</taxon>
        <taxon>Pterygota</taxon>
        <taxon>Neoptera</taxon>
        <taxon>Paraneoptera</taxon>
        <taxon>Hemiptera</taxon>
        <taxon>Auchenorrhyncha</taxon>
        <taxon>Cercopoidea</taxon>
        <taxon>Clastopteridae</taxon>
        <taxon>Clastoptera</taxon>
    </lineage>
</organism>
<evidence type="ECO:0000256" key="3">
    <source>
        <dbReference type="ARBA" id="ARBA00010136"/>
    </source>
</evidence>
<dbReference type="GO" id="GO:0005615">
    <property type="term" value="C:extracellular space"/>
    <property type="evidence" value="ECO:0007669"/>
    <property type="project" value="TreeGrafter"/>
</dbReference>
<dbReference type="GO" id="GO:0008270">
    <property type="term" value="F:zinc ion binding"/>
    <property type="evidence" value="ECO:0007669"/>
    <property type="project" value="InterPro"/>
</dbReference>
<keyword evidence="7" id="KW-0378">Hydrolase</keyword>
<feature type="domain" description="Peptidase M1 membrane alanine aminopeptidase" evidence="13">
    <location>
        <begin position="330"/>
        <end position="464"/>
    </location>
</feature>
<feature type="transmembrane region" description="Helical" evidence="11">
    <location>
        <begin position="918"/>
        <end position="936"/>
    </location>
</feature>
<evidence type="ECO:0000259" key="14">
    <source>
        <dbReference type="Pfam" id="PF11838"/>
    </source>
</evidence>
<feature type="domain" description="Aminopeptidase N-like N-terminal" evidence="15">
    <location>
        <begin position="39"/>
        <end position="224"/>
    </location>
</feature>
<evidence type="ECO:0000256" key="6">
    <source>
        <dbReference type="ARBA" id="ARBA00022723"/>
    </source>
</evidence>
<evidence type="ECO:0000256" key="8">
    <source>
        <dbReference type="ARBA" id="ARBA00022833"/>
    </source>
</evidence>
<name>A0A1B6EE34_9HEMI</name>
<keyword evidence="10" id="KW-0449">Lipoprotein</keyword>
<dbReference type="InterPro" id="IPR042097">
    <property type="entry name" value="Aminopeptidase_N-like_N_sf"/>
</dbReference>
<evidence type="ECO:0000256" key="1">
    <source>
        <dbReference type="ARBA" id="ARBA00001947"/>
    </source>
</evidence>
<reference evidence="16" key="1">
    <citation type="submission" date="2015-12" db="EMBL/GenBank/DDBJ databases">
        <title>De novo transcriptome assembly of four potential Pierce s Disease insect vectors from Arizona vineyards.</title>
        <authorList>
            <person name="Tassone E.E."/>
        </authorList>
    </citation>
    <scope>NUCLEOTIDE SEQUENCE</scope>
</reference>
<comment type="subcellular location">
    <subcellularLocation>
        <location evidence="2">Cell membrane</location>
        <topology evidence="2">Lipid-anchor</topology>
        <topology evidence="2">GPI-anchor</topology>
    </subcellularLocation>
</comment>
<gene>
    <name evidence="16" type="ORF">g.7568</name>
</gene>
<dbReference type="InterPro" id="IPR045357">
    <property type="entry name" value="Aminopeptidase_N-like_N"/>
</dbReference>
<dbReference type="Gene3D" id="2.60.40.1730">
    <property type="entry name" value="tricorn interacting facor f3 domain"/>
    <property type="match status" value="1"/>
</dbReference>
<dbReference type="Pfam" id="PF01433">
    <property type="entry name" value="Peptidase_M1"/>
    <property type="match status" value="1"/>
</dbReference>
<feature type="signal peptide" evidence="12">
    <location>
        <begin position="1"/>
        <end position="23"/>
    </location>
</feature>
<evidence type="ECO:0000313" key="16">
    <source>
        <dbReference type="EMBL" id="JAS36198.1"/>
    </source>
</evidence>
<sequence>MTNKATTILLVILAICSFMNVLSQVWEPSIHRLDTTISPLHYKVQINPNFQKPFTLNGQVEMLLQTANLTDFYVDEIVFHLGENLDLAENYISLLDNQNNTVPIGALHYDISNQLVTLQTRIILTPNSLYKLKLNYSGSISKIRQGFFIDSFKDTGDTLYLASNLYPVFARRVFPCFDEPRFKATFELIVLRPKQFTAISNSPIIKSVNLSSDMIVDFFAVTPKLAPHSLSLFIGLISSQQLVKTKRINCTLYFYPNANSQEFFNSTYYKLISTIDNFFSYQIENISLLVLPEMFSNLFDGFRFVYLEKDLPGPFDLVNLQTYINFACQIAKQYFIGVVTPEWWSEVWLSEGLAYYVGILSVWMVENGYLTFSKFLIEIRHEALKLDYGSRPLVDPSVKSFEDILTATSDKLKAYKGALIMNMLATSLSKYNITVLSILEQYLTKNISSGTSNTEDIMDLIDRYSDLTEWLYNSGYYTIVIDCVEEMSPFITKESYLDTSCNYSWKNEFLKNEISFNTNVSYSQSPLEDNPSNKILHAIVSGYYRVTYQNISYLMNKFQTKDYQLYQFYEIVHLGQVIDDLIFFAKMCRVEYKTVFDIVKNNKNETNYFIIKILLDFLDVFRTTLYGDSTYERFQEYTTNIATNLIMANTSMFSEINNGHARALIIPWYCIDVNIKKYPCTFYINVADKFFNGNIDWPKTTTEKQFHEYTCLYSKLNSLRKFDEIKNLYNTTIGEPFYHRYYVTALGCMIDGENVKSLLKNLFEQTIFTVKEETKLIINRLTSHNENIEEILNFISKQNMLEVTKNRDNEEVFILLLKKVGEKLTTNEQLNIMKNISLMANVTLHINETINKLLPEIINRIEWIYWSKSHVLKYLTNATTLIECPVSSTEANNISSPMVNNITTETPFKNGSNDNKILLFYTMCNALSIILMIFLFI</sequence>
<dbReference type="PANTHER" id="PTHR11533">
    <property type="entry name" value="PROTEASE M1 ZINC METALLOPROTEASE"/>
    <property type="match status" value="1"/>
</dbReference>
<evidence type="ECO:0008006" key="17">
    <source>
        <dbReference type="Google" id="ProtNLM"/>
    </source>
</evidence>
<evidence type="ECO:0000256" key="12">
    <source>
        <dbReference type="SAM" id="SignalP"/>
    </source>
</evidence>
<dbReference type="GO" id="GO:0005886">
    <property type="term" value="C:plasma membrane"/>
    <property type="evidence" value="ECO:0007669"/>
    <property type="project" value="UniProtKB-SubCell"/>
</dbReference>
<dbReference type="GO" id="GO:0098552">
    <property type="term" value="C:side of membrane"/>
    <property type="evidence" value="ECO:0007669"/>
    <property type="project" value="UniProtKB-KW"/>
</dbReference>
<dbReference type="PRINTS" id="PR00756">
    <property type="entry name" value="ALADIPTASE"/>
</dbReference>
<dbReference type="GO" id="GO:0005737">
    <property type="term" value="C:cytoplasm"/>
    <property type="evidence" value="ECO:0007669"/>
    <property type="project" value="TreeGrafter"/>
</dbReference>
<dbReference type="Pfam" id="PF17900">
    <property type="entry name" value="Peptidase_M1_N"/>
    <property type="match status" value="1"/>
</dbReference>
<evidence type="ECO:0000256" key="7">
    <source>
        <dbReference type="ARBA" id="ARBA00022801"/>
    </source>
</evidence>
<dbReference type="Gene3D" id="1.10.390.10">
    <property type="entry name" value="Neutral Protease Domain 2"/>
    <property type="match status" value="1"/>
</dbReference>
<evidence type="ECO:0000259" key="13">
    <source>
        <dbReference type="Pfam" id="PF01433"/>
    </source>
</evidence>
<keyword evidence="11" id="KW-0472">Membrane</keyword>
<evidence type="ECO:0000256" key="9">
    <source>
        <dbReference type="ARBA" id="ARBA00023049"/>
    </source>
</evidence>
<evidence type="ECO:0000256" key="11">
    <source>
        <dbReference type="SAM" id="Phobius"/>
    </source>
</evidence>
<dbReference type="GO" id="GO:0042277">
    <property type="term" value="F:peptide binding"/>
    <property type="evidence" value="ECO:0007669"/>
    <property type="project" value="TreeGrafter"/>
</dbReference>
<dbReference type="GO" id="GO:0006508">
    <property type="term" value="P:proteolysis"/>
    <property type="evidence" value="ECO:0007669"/>
    <property type="project" value="UniProtKB-KW"/>
</dbReference>
<comment type="similarity">
    <text evidence="3">Belongs to the peptidase M1 family.</text>
</comment>
<evidence type="ECO:0000256" key="5">
    <source>
        <dbReference type="ARBA" id="ARBA00022670"/>
    </source>
</evidence>
<dbReference type="SUPFAM" id="SSF63737">
    <property type="entry name" value="Leukotriene A4 hydrolase N-terminal domain"/>
    <property type="match status" value="1"/>
</dbReference>
<evidence type="ECO:0000256" key="2">
    <source>
        <dbReference type="ARBA" id="ARBA00004609"/>
    </source>
</evidence>
<keyword evidence="4" id="KW-0325">Glycoprotein</keyword>
<dbReference type="GO" id="GO:0070006">
    <property type="term" value="F:metalloaminopeptidase activity"/>
    <property type="evidence" value="ECO:0007669"/>
    <property type="project" value="TreeGrafter"/>
</dbReference>
<keyword evidence="5" id="KW-0645">Protease</keyword>
<keyword evidence="11" id="KW-1133">Transmembrane helix</keyword>
<evidence type="ECO:0000256" key="4">
    <source>
        <dbReference type="ARBA" id="ARBA00022622"/>
    </source>
</evidence>
<keyword evidence="11" id="KW-0812">Transmembrane</keyword>
<dbReference type="PANTHER" id="PTHR11533:SF294">
    <property type="entry name" value="THYROTROPIN-RELEASING HORMONE-DEGRADING ECTOENZYME"/>
    <property type="match status" value="1"/>
</dbReference>
<dbReference type="Gene3D" id="1.25.50.20">
    <property type="match status" value="1"/>
</dbReference>
<dbReference type="SUPFAM" id="SSF55486">
    <property type="entry name" value="Metalloproteases ('zincins'), catalytic domain"/>
    <property type="match status" value="1"/>
</dbReference>
<dbReference type="InterPro" id="IPR014782">
    <property type="entry name" value="Peptidase_M1_dom"/>
</dbReference>
<proteinExistence type="inferred from homology"/>
<keyword evidence="12" id="KW-0732">Signal</keyword>
<accession>A0A1B6EE34</accession>
<keyword evidence="8" id="KW-0862">Zinc</keyword>
<dbReference type="EMBL" id="GEDC01001100">
    <property type="protein sequence ID" value="JAS36198.1"/>
    <property type="molecule type" value="Transcribed_RNA"/>
</dbReference>
<feature type="chain" id="PRO_5008582017" description="Aminopeptidase" evidence="12">
    <location>
        <begin position="24"/>
        <end position="937"/>
    </location>
</feature>
<feature type="domain" description="ERAP1-like C-terminal" evidence="14">
    <location>
        <begin position="541"/>
        <end position="835"/>
    </location>
</feature>
<dbReference type="GO" id="GO:0043171">
    <property type="term" value="P:peptide catabolic process"/>
    <property type="evidence" value="ECO:0007669"/>
    <property type="project" value="TreeGrafter"/>
</dbReference>
<dbReference type="InterPro" id="IPR024571">
    <property type="entry name" value="ERAP1-like_C_dom"/>
</dbReference>
<protein>
    <recommendedName>
        <fullName evidence="17">Aminopeptidase</fullName>
    </recommendedName>
</protein>
<dbReference type="InterPro" id="IPR027268">
    <property type="entry name" value="Peptidase_M4/M1_CTD_sf"/>
</dbReference>
<keyword evidence="4" id="KW-0336">GPI-anchor</keyword>
<comment type="cofactor">
    <cofactor evidence="1">
        <name>Zn(2+)</name>
        <dbReference type="ChEBI" id="CHEBI:29105"/>
    </cofactor>
</comment>
<dbReference type="InterPro" id="IPR050344">
    <property type="entry name" value="Peptidase_M1_aminopeptidases"/>
</dbReference>
<dbReference type="InterPro" id="IPR001930">
    <property type="entry name" value="Peptidase_M1"/>
</dbReference>